<feature type="transmembrane region" description="Helical" evidence="2">
    <location>
        <begin position="479"/>
        <end position="499"/>
    </location>
</feature>
<organism evidence="4 5">
    <name type="scientific">Cafeteria roenbergensis</name>
    <name type="common">Marine flagellate</name>
    <dbReference type="NCBI Taxonomy" id="33653"/>
    <lineage>
        <taxon>Eukaryota</taxon>
        <taxon>Sar</taxon>
        <taxon>Stramenopiles</taxon>
        <taxon>Bigyra</taxon>
        <taxon>Opalozoa</taxon>
        <taxon>Bicosoecida</taxon>
        <taxon>Cafeteriaceae</taxon>
        <taxon>Cafeteria</taxon>
    </lineage>
</organism>
<feature type="transmembrane region" description="Helical" evidence="2">
    <location>
        <begin position="318"/>
        <end position="336"/>
    </location>
</feature>
<keyword evidence="3" id="KW-0732">Signal</keyword>
<sequence>MDVFVLCVVVALLSLHVYAVISGACVARFVVEEGQEQAGKALARAAVALEVLKTALADEGGGGGEEPGGAAGEEEPQAGCLTRPGTRGAPGNGAQRAVGAARDEAAAEVAAAAATPDGPADSDGSPDGTSSGSDSDDTPSSFGRQSEIGGDAEESSDTDDTDGQPGAPDLDLDQAERIMLALEDDDRDAEWDGDGAGIGGDAAQAGAFTIDQFLDQFFASQFWLPGVAAAACSPLLIGFCLLLVLLSHAIGFAVGDVAPASPARADLDALRNGTGIGHLACPAQGPMGVGNATAPGSDEWLSLAWKGDRDVRWVAKELWPGVWGSFGAVGITQALMLPVDETAGRALVGLLVVSGLLSAVFSACAVPCLLVRQLRSGLCGRPEALATAADLAVRRAAAQGASGAPVGDDLAQARLAATEAASSLARSSEGRIGQAARLASPASCGIEASFEAGACSCTGICNAVSLAVDPCARSCSGAVALYLVLPIAAGAVAACAAMAEGSALAGLAVAVSPAPLLPGVNGTLAWSSLEPLTAALSSALDLPSSPDVIVSPMADVVWGAWTSEWWLLATRLLLLGTGILAIAEDVASATTSVLVMPSCLTVALSPRAPPATSTSELGFNASTTCRTVIVDLFARFAWACLVTVALLGPSGAVLLDATPERAASVPAAAMAVAPSIATLSVQLPPAWCSPPAEQAGGHEPDGLNASSSHAIASCALSYSWRQAPLDDDVLGLAGLAASPLHFAATALGRGRPPLAFGWPGIDAAPGATVSGITLGANSSQPATSRQASPDPGRFLGTEPGRRLSATALSLSDSGALELPLGTWTWSFPVRGKEVKADPDRCGSARTGPCAPPPPSLQLSGLRKAPTRSASGLVVQSPAWAAFHRASAADVTVRELHEGLSRDAVQALVDRCGATMVSSTPAGVPALELAVGTSAAAALSGAGSRCGAPAAATSADPGWDASPELVLSELLSLAGRQGPAAGKLAAQGGAGAAPGREGPNAAAIEALLDGSQGAFNASGAAREAGGDEAQEQERQELARVWLHAPAAAFPMPLSSWWPQTRRAVVKMAKSGASIVGAVPSSTDPATAYLVPEPCSSNCTADRDAGRAEHARARPASVRLVLGPLLPRLLLGRRWGLVVDVPAAAMWWQALSLRESGVGDALLCAALLGLVFDATRTALWMVTSRLVSTVALCFPVALRGLVVMQDSLVVVARRRRGKRPGVKPIARIHVWESLRHSPALVRLSGRPALASTGGLAVTLEHPSPGEPRLIAASSQFFADSSLVAQHVASLDGTDADVNARPARAPWADSGGSPAWRHPWAVPAPLSVLPGLARRSARPGSKLSAEATAAGVDWALGRASLPTDQGPASAVWQASLDGRPLEFVVGHDRKHERDADDMFSSDDSSSDSGSDSDSDGGDEPAASEAERAAAVSARPSRSRQDSARAVVERQWRGAGALWAVARAVRFSVGHEQPIRHGFEHRREWRRADASKTRQELQTCRRLVRAAPGCAAGGGEPSDRLARVLATWLRVASVAWEAVPLAATALLVADLALAVAVALVWAGMWAGACLWAESPHLEAMLPHGPVVAIVGLLAVCMFLEKFYLTVVTGATVVGSFLLLKGKALLSPLAAAVGWALTSCAVEEHFAMHVGALPMHRGTRTGATTERVLGWCAVTFVGLPALLMAMGSASLVLLNGFEAPYQASSIWAPPALVPTMPGASYYATISSPPPPHDLSVPTTGTDLARAAAFAPPSAFALASLPTWATNSTVASNPAMRGLRPASSLGGHLAILISFMADAAAVLRVGSLHWGIAALAAGLIAMPILERLPGVARSLWMVMDLMTLHSWPSESKEYFKAVAGACLTSVVALGLTTLPSLFRRVSHYAMLVALGTGSSTWHLALPRWVLDGMARWLGASLDPFTGAATGHWAAAAAAGWADHGGVVFPWWPAPAVVESAAFAVVSALVVAECGCGSVSRLCCPRRERLRVRSRQPRA</sequence>
<feature type="transmembrane region" description="Helical" evidence="2">
    <location>
        <begin position="348"/>
        <end position="371"/>
    </location>
</feature>
<proteinExistence type="predicted"/>
<feature type="transmembrane region" description="Helical" evidence="2">
    <location>
        <begin position="1534"/>
        <end position="1562"/>
    </location>
</feature>
<name>A0A5A8EKH5_CAFRO</name>
<feature type="compositionally biased region" description="Low complexity" evidence="1">
    <location>
        <begin position="107"/>
        <end position="141"/>
    </location>
</feature>
<keyword evidence="2" id="KW-1133">Transmembrane helix</keyword>
<feature type="region of interest" description="Disordered" evidence="1">
    <location>
        <begin position="772"/>
        <end position="799"/>
    </location>
</feature>
<feature type="transmembrane region" description="Helical" evidence="2">
    <location>
        <begin position="1582"/>
        <end position="1615"/>
    </location>
</feature>
<feature type="transmembrane region" description="Helical" evidence="2">
    <location>
        <begin position="1848"/>
        <end position="1868"/>
    </location>
</feature>
<gene>
    <name evidence="4" type="ORF">FNF27_00235</name>
</gene>
<feature type="transmembrane region" description="Helical" evidence="2">
    <location>
        <begin position="1779"/>
        <end position="1796"/>
    </location>
</feature>
<accession>A0A5A8EKH5</accession>
<feature type="compositionally biased region" description="Gly residues" evidence="1">
    <location>
        <begin position="59"/>
        <end position="71"/>
    </location>
</feature>
<comment type="caution">
    <text evidence="4">The sequence shown here is derived from an EMBL/GenBank/DDBJ whole genome shotgun (WGS) entry which is preliminary data.</text>
</comment>
<reference evidence="4 5" key="1">
    <citation type="submission" date="2019-07" db="EMBL/GenBank/DDBJ databases">
        <title>Genomes of Cafeteria roenbergensis.</title>
        <authorList>
            <person name="Fischer M.G."/>
            <person name="Hackl T."/>
            <person name="Roman M."/>
        </authorList>
    </citation>
    <scope>NUCLEOTIDE SEQUENCE [LARGE SCALE GENOMIC DNA]</scope>
    <source>
        <strain evidence="4 5">E4-10P</strain>
    </source>
</reference>
<evidence type="ECO:0000313" key="4">
    <source>
        <dbReference type="EMBL" id="KAA0178385.1"/>
    </source>
</evidence>
<feature type="compositionally biased region" description="Polar residues" evidence="1">
    <location>
        <begin position="775"/>
        <end position="787"/>
    </location>
</feature>
<feature type="compositionally biased region" description="Low complexity" evidence="1">
    <location>
        <begin position="1416"/>
        <end position="1432"/>
    </location>
</feature>
<feature type="transmembrane region" description="Helical" evidence="2">
    <location>
        <begin position="1624"/>
        <end position="1643"/>
    </location>
</feature>
<evidence type="ECO:0000256" key="3">
    <source>
        <dbReference type="SAM" id="SignalP"/>
    </source>
</evidence>
<feature type="compositionally biased region" description="Acidic residues" evidence="1">
    <location>
        <begin position="150"/>
        <end position="162"/>
    </location>
</feature>
<feature type="chain" id="PRO_5023024147" evidence="3">
    <location>
        <begin position="20"/>
        <end position="1988"/>
    </location>
</feature>
<feature type="region of interest" description="Disordered" evidence="1">
    <location>
        <begin position="838"/>
        <end position="861"/>
    </location>
</feature>
<feature type="transmembrane region" description="Helical" evidence="2">
    <location>
        <begin position="1663"/>
        <end position="1689"/>
    </location>
</feature>
<feature type="signal peptide" evidence="3">
    <location>
        <begin position="1"/>
        <end position="19"/>
    </location>
</feature>
<evidence type="ECO:0000256" key="1">
    <source>
        <dbReference type="SAM" id="MobiDB-lite"/>
    </source>
</evidence>
<keyword evidence="2" id="KW-0472">Membrane</keyword>
<feature type="transmembrane region" description="Helical" evidence="2">
    <location>
        <begin position="1950"/>
        <end position="1973"/>
    </location>
</feature>
<feature type="transmembrane region" description="Helical" evidence="2">
    <location>
        <begin position="222"/>
        <end position="246"/>
    </location>
</feature>
<feature type="transmembrane region" description="Helical" evidence="2">
    <location>
        <begin position="1875"/>
        <end position="1894"/>
    </location>
</feature>
<feature type="region of interest" description="Disordered" evidence="1">
    <location>
        <begin position="58"/>
        <end position="172"/>
    </location>
</feature>
<keyword evidence="2" id="KW-0812">Transmembrane</keyword>
<evidence type="ECO:0000256" key="2">
    <source>
        <dbReference type="SAM" id="Phobius"/>
    </source>
</evidence>
<dbReference type="EMBL" id="VLTO01000001">
    <property type="protein sequence ID" value="KAA0178385.1"/>
    <property type="molecule type" value="Genomic_DNA"/>
</dbReference>
<evidence type="ECO:0000313" key="5">
    <source>
        <dbReference type="Proteomes" id="UP000322899"/>
    </source>
</evidence>
<feature type="region of interest" description="Disordered" evidence="1">
    <location>
        <begin position="1385"/>
        <end position="1440"/>
    </location>
</feature>
<protein>
    <submittedName>
        <fullName evidence="4">Uncharacterized protein</fullName>
    </submittedName>
</protein>
<dbReference type="Proteomes" id="UP000322899">
    <property type="component" value="Unassembled WGS sequence"/>
</dbReference>